<accession>A0A183V693</accession>
<dbReference type="Proteomes" id="UP000050794">
    <property type="component" value="Unassembled WGS sequence"/>
</dbReference>
<organism evidence="2 3">
    <name type="scientific">Toxocara canis</name>
    <name type="common">Canine roundworm</name>
    <dbReference type="NCBI Taxonomy" id="6265"/>
    <lineage>
        <taxon>Eukaryota</taxon>
        <taxon>Metazoa</taxon>
        <taxon>Ecdysozoa</taxon>
        <taxon>Nematoda</taxon>
        <taxon>Chromadorea</taxon>
        <taxon>Rhabditida</taxon>
        <taxon>Spirurina</taxon>
        <taxon>Ascaridomorpha</taxon>
        <taxon>Ascaridoidea</taxon>
        <taxon>Toxocaridae</taxon>
        <taxon>Toxocara</taxon>
    </lineage>
</organism>
<protein>
    <submittedName>
        <fullName evidence="3">DUF4365 domain-containing protein</fullName>
    </submittedName>
</protein>
<sequence length="92" mass="10598">MIKYVEDGAQCQERCQTDSRLSLSRIASADDAYVERPVSYACLLVILVDLPYVLPLRSYNSFGHWYMPNLNEFTRKELVISAQRHIGSSRLE</sequence>
<reference evidence="3" key="1">
    <citation type="submission" date="2016-06" db="UniProtKB">
        <authorList>
            <consortium name="WormBaseParasite"/>
        </authorList>
    </citation>
    <scope>IDENTIFICATION</scope>
</reference>
<evidence type="ECO:0000313" key="1">
    <source>
        <dbReference type="EMBL" id="VDM47584.1"/>
    </source>
</evidence>
<proteinExistence type="predicted"/>
<name>A0A183V693_TOXCA</name>
<dbReference type="WBParaSite" id="TCNE_0001626401-mRNA-1">
    <property type="protein sequence ID" value="TCNE_0001626401-mRNA-1"/>
    <property type="gene ID" value="TCNE_0001626401"/>
</dbReference>
<evidence type="ECO:0000313" key="3">
    <source>
        <dbReference type="WBParaSite" id="TCNE_0001626401-mRNA-1"/>
    </source>
</evidence>
<dbReference type="EMBL" id="UYWY01023450">
    <property type="protein sequence ID" value="VDM47584.1"/>
    <property type="molecule type" value="Genomic_DNA"/>
</dbReference>
<keyword evidence="2" id="KW-1185">Reference proteome</keyword>
<dbReference type="AlphaFoldDB" id="A0A183V693"/>
<reference evidence="1 2" key="2">
    <citation type="submission" date="2018-11" db="EMBL/GenBank/DDBJ databases">
        <authorList>
            <consortium name="Pathogen Informatics"/>
        </authorList>
    </citation>
    <scope>NUCLEOTIDE SEQUENCE [LARGE SCALE GENOMIC DNA]</scope>
</reference>
<evidence type="ECO:0000313" key="2">
    <source>
        <dbReference type="Proteomes" id="UP000050794"/>
    </source>
</evidence>
<gene>
    <name evidence="1" type="ORF">TCNE_LOCUS16263</name>
</gene>